<name>A0AA40ERN3_9PEZI</name>
<sequence>MGVLSLRLVAALCCHLLASGANAQAPDQTSAPAMPQAVTRTYPTTLTTILSPSTLAATNPSATTIDHVTLIDPWPYYPDPQLDLAPLTLTQTVLTKRTILATFLPPAPSPNPTAAFSPTPITSVSSTTLTATSTFLVWPPQAFDMPDYLIPGCQYPDETMNCSLHDSSIKPDSRCLAVNRETRCARQCLLKDWMWFCATGAGAGDRIGRVCEGGKGEEAVVLGEPCDHTDYAPGCAVCPWEGGDDGVWVGAG</sequence>
<reference evidence="2" key="1">
    <citation type="submission" date="2023-06" db="EMBL/GenBank/DDBJ databases">
        <title>Genome-scale phylogeny and comparative genomics of the fungal order Sordariales.</title>
        <authorList>
            <consortium name="Lawrence Berkeley National Laboratory"/>
            <person name="Hensen N."/>
            <person name="Bonometti L."/>
            <person name="Westerberg I."/>
            <person name="Brannstrom I.O."/>
            <person name="Guillou S."/>
            <person name="Cros-Aarteil S."/>
            <person name="Calhoun S."/>
            <person name="Haridas S."/>
            <person name="Kuo A."/>
            <person name="Mondo S."/>
            <person name="Pangilinan J."/>
            <person name="Riley R."/>
            <person name="LaButti K."/>
            <person name="Andreopoulos B."/>
            <person name="Lipzen A."/>
            <person name="Chen C."/>
            <person name="Yanf M."/>
            <person name="Daum C."/>
            <person name="Ng V."/>
            <person name="Clum A."/>
            <person name="Steindorff A."/>
            <person name="Ohm R."/>
            <person name="Martin F."/>
            <person name="Silar P."/>
            <person name="Natvig D."/>
            <person name="Lalanne C."/>
            <person name="Gautier V."/>
            <person name="Ament-velasquez S.L."/>
            <person name="Kruys A."/>
            <person name="Hutchinson M.I."/>
            <person name="Powell A.J."/>
            <person name="Barry K."/>
            <person name="Miller A.N."/>
            <person name="Grigoriev I.V."/>
            <person name="Debuchy R."/>
            <person name="Gladieux P."/>
            <person name="Thoren M.H."/>
            <person name="Johannesson H."/>
        </authorList>
    </citation>
    <scope>NUCLEOTIDE SEQUENCE</scope>
    <source>
        <strain evidence="2">SMH3187-1</strain>
    </source>
</reference>
<feature type="chain" id="PRO_5041406266" evidence="1">
    <location>
        <begin position="24"/>
        <end position="252"/>
    </location>
</feature>
<dbReference type="Proteomes" id="UP001172155">
    <property type="component" value="Unassembled WGS sequence"/>
</dbReference>
<evidence type="ECO:0000256" key="1">
    <source>
        <dbReference type="SAM" id="SignalP"/>
    </source>
</evidence>
<dbReference type="EMBL" id="JAUKUD010000005">
    <property type="protein sequence ID" value="KAK0744235.1"/>
    <property type="molecule type" value="Genomic_DNA"/>
</dbReference>
<accession>A0AA40ERN3</accession>
<protein>
    <submittedName>
        <fullName evidence="2">Uncharacterized protein</fullName>
    </submittedName>
</protein>
<evidence type="ECO:0000313" key="3">
    <source>
        <dbReference type="Proteomes" id="UP001172155"/>
    </source>
</evidence>
<keyword evidence="1" id="KW-0732">Signal</keyword>
<organism evidence="2 3">
    <name type="scientific">Schizothecium vesticola</name>
    <dbReference type="NCBI Taxonomy" id="314040"/>
    <lineage>
        <taxon>Eukaryota</taxon>
        <taxon>Fungi</taxon>
        <taxon>Dikarya</taxon>
        <taxon>Ascomycota</taxon>
        <taxon>Pezizomycotina</taxon>
        <taxon>Sordariomycetes</taxon>
        <taxon>Sordariomycetidae</taxon>
        <taxon>Sordariales</taxon>
        <taxon>Schizotheciaceae</taxon>
        <taxon>Schizothecium</taxon>
    </lineage>
</organism>
<dbReference type="AlphaFoldDB" id="A0AA40ERN3"/>
<comment type="caution">
    <text evidence="2">The sequence shown here is derived from an EMBL/GenBank/DDBJ whole genome shotgun (WGS) entry which is preliminary data.</text>
</comment>
<feature type="signal peptide" evidence="1">
    <location>
        <begin position="1"/>
        <end position="23"/>
    </location>
</feature>
<evidence type="ECO:0000313" key="2">
    <source>
        <dbReference type="EMBL" id="KAK0744235.1"/>
    </source>
</evidence>
<proteinExistence type="predicted"/>
<keyword evidence="3" id="KW-1185">Reference proteome</keyword>
<gene>
    <name evidence="2" type="ORF">B0T18DRAFT_200293</name>
</gene>